<organism evidence="2 3">
    <name type="scientific">Limnoglobus roseus</name>
    <dbReference type="NCBI Taxonomy" id="2598579"/>
    <lineage>
        <taxon>Bacteria</taxon>
        <taxon>Pseudomonadati</taxon>
        <taxon>Planctomycetota</taxon>
        <taxon>Planctomycetia</taxon>
        <taxon>Gemmatales</taxon>
        <taxon>Gemmataceae</taxon>
        <taxon>Limnoglobus</taxon>
    </lineage>
</organism>
<dbReference type="Proteomes" id="UP000324974">
    <property type="component" value="Chromosome"/>
</dbReference>
<evidence type="ECO:0000313" key="3">
    <source>
        <dbReference type="Proteomes" id="UP000324974"/>
    </source>
</evidence>
<protein>
    <submittedName>
        <fullName evidence="2">Uncharacterized protein</fullName>
    </submittedName>
</protein>
<dbReference type="AlphaFoldDB" id="A0A5C1ADN9"/>
<feature type="region of interest" description="Disordered" evidence="1">
    <location>
        <begin position="32"/>
        <end position="55"/>
    </location>
</feature>
<feature type="compositionally biased region" description="Basic residues" evidence="1">
    <location>
        <begin position="46"/>
        <end position="55"/>
    </location>
</feature>
<keyword evidence="3" id="KW-1185">Reference proteome</keyword>
<dbReference type="RefSeq" id="WP_168219033.1">
    <property type="nucleotide sequence ID" value="NZ_CP042425.1"/>
</dbReference>
<dbReference type="EMBL" id="CP042425">
    <property type="protein sequence ID" value="QEL16353.1"/>
    <property type="molecule type" value="Genomic_DNA"/>
</dbReference>
<proteinExistence type="predicted"/>
<gene>
    <name evidence="2" type="ORF">PX52LOC_03301</name>
</gene>
<dbReference type="KEGG" id="lrs:PX52LOC_03301"/>
<accession>A0A5C1ADN9</accession>
<evidence type="ECO:0000256" key="1">
    <source>
        <dbReference type="SAM" id="MobiDB-lite"/>
    </source>
</evidence>
<evidence type="ECO:0000313" key="2">
    <source>
        <dbReference type="EMBL" id="QEL16353.1"/>
    </source>
</evidence>
<name>A0A5C1ADN9_9BACT</name>
<sequence>MSKPHSQPSNPTAFNAFDVMARKLMGVPKAEIDKREAEYQKEQAKKPKRGPKPKK</sequence>
<reference evidence="3" key="1">
    <citation type="submission" date="2019-08" db="EMBL/GenBank/DDBJ databases">
        <title>Limnoglobus roseus gen. nov., sp. nov., a novel freshwater planctomycete with a giant genome from the family Gemmataceae.</title>
        <authorList>
            <person name="Kulichevskaya I.S."/>
            <person name="Naumoff D.G."/>
            <person name="Miroshnikov K."/>
            <person name="Ivanova A."/>
            <person name="Philippov D.A."/>
            <person name="Hakobyan A."/>
            <person name="Rijpstra I.C."/>
            <person name="Sinninghe Damste J.S."/>
            <person name="Liesack W."/>
            <person name="Dedysh S.N."/>
        </authorList>
    </citation>
    <scope>NUCLEOTIDE SEQUENCE [LARGE SCALE GENOMIC DNA]</scope>
    <source>
        <strain evidence="3">PX52</strain>
    </source>
</reference>
<feature type="compositionally biased region" description="Basic and acidic residues" evidence="1">
    <location>
        <begin position="32"/>
        <end position="45"/>
    </location>
</feature>